<reference evidence="3 4" key="1">
    <citation type="journal article" date="2019" name="Sci. Data">
        <title>Hybrid genome assembly and annotation of Danionella translucida.</title>
        <authorList>
            <person name="Kadobianskyi M."/>
            <person name="Schulze L."/>
            <person name="Schuelke M."/>
            <person name="Judkewitz B."/>
        </authorList>
    </citation>
    <scope>NUCLEOTIDE SEQUENCE [LARGE SCALE GENOMIC DNA]</scope>
    <source>
        <strain evidence="3 4">Bolton</strain>
    </source>
</reference>
<comment type="caution">
    <text evidence="3">The sequence shown here is derived from an EMBL/GenBank/DDBJ whole genome shotgun (WGS) entry which is preliminary data.</text>
</comment>
<name>A0A553N0Y4_9TELE</name>
<feature type="compositionally biased region" description="Polar residues" evidence="2">
    <location>
        <begin position="12"/>
        <end position="38"/>
    </location>
</feature>
<dbReference type="InterPro" id="IPR026134">
    <property type="entry name" value="MDFI/MDFIC"/>
</dbReference>
<dbReference type="PANTHER" id="PTHR15304:SF0">
    <property type="entry name" value="MYOD FAMILY INHIBITOR DOMAIN-CONTAINING PROTEIN"/>
    <property type="match status" value="1"/>
</dbReference>
<sequence length="333" mass="35826">GAYVYDTELRPTEQSITANSPGSYFKKSQTSPRPQGNQIGAVISGDVLPYCPACLQVHCSSARSFREPSDHSGVTGESPTHSIHTELPTAAKIDMAISTQPQPLPQPPSALQQPTDGDASSNPNSLPTVLSNGHGAPRAVTQPPSSIHTSEPRKHRPPVSYRMQNKLRSSLSVNSDSSRRSKSSSTGSHKPGSTPEGWRGMALLGPPTPQTIATPLRMKLSGLDKMEVGLSLLGQTRKADSSPERAVLDSQRASQQKNNEAIVAVSKFLTPKPFSGRIVPSVLRFTPPQYSQDHRRFGAPIWRGDVDVGWLCRERTAGNGGSCPCQIILLTFH</sequence>
<organism evidence="3 4">
    <name type="scientific">Danionella cerebrum</name>
    <dbReference type="NCBI Taxonomy" id="2873325"/>
    <lineage>
        <taxon>Eukaryota</taxon>
        <taxon>Metazoa</taxon>
        <taxon>Chordata</taxon>
        <taxon>Craniata</taxon>
        <taxon>Vertebrata</taxon>
        <taxon>Euteleostomi</taxon>
        <taxon>Actinopterygii</taxon>
        <taxon>Neopterygii</taxon>
        <taxon>Teleostei</taxon>
        <taxon>Ostariophysi</taxon>
        <taxon>Cypriniformes</taxon>
        <taxon>Danionidae</taxon>
        <taxon>Danioninae</taxon>
        <taxon>Danionella</taxon>
    </lineage>
</organism>
<feature type="non-terminal residue" evidence="3">
    <location>
        <position position="1"/>
    </location>
</feature>
<evidence type="ECO:0000313" key="3">
    <source>
        <dbReference type="EMBL" id="TRY59088.1"/>
    </source>
</evidence>
<dbReference type="GO" id="GO:0010468">
    <property type="term" value="P:regulation of gene expression"/>
    <property type="evidence" value="ECO:0007669"/>
    <property type="project" value="UniProtKB-ARBA"/>
</dbReference>
<evidence type="ECO:0000256" key="2">
    <source>
        <dbReference type="SAM" id="MobiDB-lite"/>
    </source>
</evidence>
<keyword evidence="4" id="KW-1185">Reference proteome</keyword>
<dbReference type="EMBL" id="SRMA01027148">
    <property type="protein sequence ID" value="TRY59088.1"/>
    <property type="molecule type" value="Genomic_DNA"/>
</dbReference>
<evidence type="ECO:0000313" key="4">
    <source>
        <dbReference type="Proteomes" id="UP000316079"/>
    </source>
</evidence>
<dbReference type="OrthoDB" id="10654206at2759"/>
<dbReference type="Proteomes" id="UP000316079">
    <property type="component" value="Unassembled WGS sequence"/>
</dbReference>
<dbReference type="AlphaFoldDB" id="A0A553N0Y4"/>
<gene>
    <name evidence="3" type="ORF">DNTS_006767</name>
</gene>
<proteinExistence type="inferred from homology"/>
<accession>A0A553N0Y4</accession>
<dbReference type="PANTHER" id="PTHR15304">
    <property type="entry name" value="MYOD FAMILY INHIBITOR"/>
    <property type="match status" value="1"/>
</dbReference>
<feature type="compositionally biased region" description="Polar residues" evidence="2">
    <location>
        <begin position="118"/>
        <end position="131"/>
    </location>
</feature>
<protein>
    <submittedName>
        <fullName evidence="3">Uncharacterized protein</fullName>
    </submittedName>
</protein>
<comment type="similarity">
    <text evidence="1">Belongs to the MDFI family.</text>
</comment>
<feature type="region of interest" description="Disordered" evidence="2">
    <location>
        <begin position="99"/>
        <end position="201"/>
    </location>
</feature>
<feature type="region of interest" description="Disordered" evidence="2">
    <location>
        <begin position="1"/>
        <end position="38"/>
    </location>
</feature>
<evidence type="ECO:0000256" key="1">
    <source>
        <dbReference type="ARBA" id="ARBA00025778"/>
    </source>
</evidence>